<accession>A0A073K6R6</accession>
<dbReference type="Proteomes" id="UP000027778">
    <property type="component" value="Unassembled WGS sequence"/>
</dbReference>
<feature type="domain" description="NAD-dependent epimerase/dehydratase" evidence="2">
    <location>
        <begin position="8"/>
        <end position="230"/>
    </location>
</feature>
<evidence type="ECO:0000259" key="2">
    <source>
        <dbReference type="Pfam" id="PF01370"/>
    </source>
</evidence>
<organism evidence="3 4">
    <name type="scientific">Bacillus gaemokensis</name>
    <dbReference type="NCBI Taxonomy" id="574375"/>
    <lineage>
        <taxon>Bacteria</taxon>
        <taxon>Bacillati</taxon>
        <taxon>Bacillota</taxon>
        <taxon>Bacilli</taxon>
        <taxon>Bacillales</taxon>
        <taxon>Bacillaceae</taxon>
        <taxon>Bacillus</taxon>
        <taxon>Bacillus cereus group</taxon>
    </lineage>
</organism>
<dbReference type="InterPro" id="IPR036291">
    <property type="entry name" value="NAD(P)-bd_dom_sf"/>
</dbReference>
<dbReference type="Pfam" id="PF01370">
    <property type="entry name" value="Epimerase"/>
    <property type="match status" value="1"/>
</dbReference>
<comment type="caution">
    <text evidence="3">The sequence shown here is derived from an EMBL/GenBank/DDBJ whole genome shotgun (WGS) entry which is preliminary data.</text>
</comment>
<dbReference type="RefSeq" id="WP_033676379.1">
    <property type="nucleotide sequence ID" value="NZ_JOTM01000022.1"/>
</dbReference>
<keyword evidence="4" id="KW-1185">Reference proteome</keyword>
<protein>
    <submittedName>
        <fullName evidence="3">UDP-2-acetamido-2,6-dideoxy-hexulose 4-reductase</fullName>
    </submittedName>
</protein>
<dbReference type="Gene3D" id="3.40.50.720">
    <property type="entry name" value="NAD(P)-binding Rossmann-like Domain"/>
    <property type="match status" value="1"/>
</dbReference>
<gene>
    <name evidence="3" type="ORF">BAGA_14795</name>
</gene>
<dbReference type="SUPFAM" id="SSF51735">
    <property type="entry name" value="NAD(P)-binding Rossmann-fold domains"/>
    <property type="match status" value="1"/>
</dbReference>
<dbReference type="InterPro" id="IPR001509">
    <property type="entry name" value="Epimerase_deHydtase"/>
</dbReference>
<evidence type="ECO:0000256" key="1">
    <source>
        <dbReference type="ARBA" id="ARBA00007637"/>
    </source>
</evidence>
<dbReference type="Gene3D" id="3.90.25.10">
    <property type="entry name" value="UDP-galactose 4-epimerase, domain 1"/>
    <property type="match status" value="1"/>
</dbReference>
<dbReference type="OrthoDB" id="9779041at2"/>
<evidence type="ECO:0000313" key="3">
    <source>
        <dbReference type="EMBL" id="KEK22944.1"/>
    </source>
</evidence>
<proteinExistence type="inferred from homology"/>
<dbReference type="EMBL" id="JOTM01000022">
    <property type="protein sequence ID" value="KEK22944.1"/>
    <property type="molecule type" value="Genomic_DNA"/>
</dbReference>
<dbReference type="AlphaFoldDB" id="A0A073K6R6"/>
<dbReference type="STRING" id="574375.AZF08_23830"/>
<sequence length="298" mass="33119">MKKNARLLITGANGFTGRHACQYFLNYGLSVIPVFQTKHRALEIANSEVCDLRNKTQVMSLIEKVKPDYVLHLAGGNSVLDSWKTPLKYIEVNAMGTLYLLEAIRNEVPSCKTLVVGSALQHDFANGTAPSHPYSFSKTMQVAIALAWEELVGANVVIARPSNIVGPGFSNGICSILGKRMIDIEEGNSQPVIELSNLQTKRDYVDVRDVVAAYHLLLWKGESGTNYDIGSGVARSLLEVVTQYKELTQLDFQIRETEKSESKELVSLNINEIRKLGWIPRISFADSLKDVLAYMKNK</sequence>
<reference evidence="3 4" key="1">
    <citation type="submission" date="2014-06" db="EMBL/GenBank/DDBJ databases">
        <title>Draft genome sequence of Bacillus gaemokensis JCM 15801 (MCCC 1A00707).</title>
        <authorList>
            <person name="Lai Q."/>
            <person name="Liu Y."/>
            <person name="Shao Z."/>
        </authorList>
    </citation>
    <scope>NUCLEOTIDE SEQUENCE [LARGE SCALE GENOMIC DNA]</scope>
    <source>
        <strain evidence="3 4">JCM 15801</strain>
    </source>
</reference>
<comment type="similarity">
    <text evidence="1">Belongs to the NAD(P)-dependent epimerase/dehydratase family.</text>
</comment>
<evidence type="ECO:0000313" key="4">
    <source>
        <dbReference type="Proteomes" id="UP000027778"/>
    </source>
</evidence>
<dbReference type="eggNOG" id="COG0451">
    <property type="taxonomic scope" value="Bacteria"/>
</dbReference>
<dbReference type="PANTHER" id="PTHR43000">
    <property type="entry name" value="DTDP-D-GLUCOSE 4,6-DEHYDRATASE-RELATED"/>
    <property type="match status" value="1"/>
</dbReference>
<name>A0A073K6R6_9BACI</name>